<name>A0A923LU81_9FIRM</name>
<dbReference type="InterPro" id="IPR016032">
    <property type="entry name" value="Sig_transdc_resp-reg_C-effctor"/>
</dbReference>
<gene>
    <name evidence="1" type="ORF">H8S45_03505</name>
</gene>
<proteinExistence type="predicted"/>
<dbReference type="GO" id="GO:0003677">
    <property type="term" value="F:DNA binding"/>
    <property type="evidence" value="ECO:0007669"/>
    <property type="project" value="InterPro"/>
</dbReference>
<dbReference type="SUPFAM" id="SSF46894">
    <property type="entry name" value="C-terminal effector domain of the bipartite response regulators"/>
    <property type="match status" value="1"/>
</dbReference>
<protein>
    <recommendedName>
        <fullName evidence="3">Sporulation initiation factor Spo0A C-terminal domain-containing protein</fullName>
    </recommendedName>
</protein>
<dbReference type="RefSeq" id="WP_082397374.1">
    <property type="nucleotide sequence ID" value="NZ_JACOPL010000003.1"/>
</dbReference>
<dbReference type="Proteomes" id="UP000606499">
    <property type="component" value="Unassembled WGS sequence"/>
</dbReference>
<dbReference type="GO" id="GO:0003700">
    <property type="term" value="F:DNA-binding transcription factor activity"/>
    <property type="evidence" value="ECO:0007669"/>
    <property type="project" value="InterPro"/>
</dbReference>
<evidence type="ECO:0000313" key="2">
    <source>
        <dbReference type="Proteomes" id="UP000606499"/>
    </source>
</evidence>
<keyword evidence="2" id="KW-1185">Reference proteome</keyword>
<comment type="caution">
    <text evidence="1">The sequence shown here is derived from an EMBL/GenBank/DDBJ whole genome shotgun (WGS) entry which is preliminary data.</text>
</comment>
<dbReference type="InterPro" id="IPR036388">
    <property type="entry name" value="WH-like_DNA-bd_sf"/>
</dbReference>
<dbReference type="GO" id="GO:0005509">
    <property type="term" value="F:calcium ion binding"/>
    <property type="evidence" value="ECO:0007669"/>
    <property type="project" value="InterPro"/>
</dbReference>
<organism evidence="1 2">
    <name type="scientific">Agathobaculum faecis</name>
    <dbReference type="NCBI Taxonomy" id="2763013"/>
    <lineage>
        <taxon>Bacteria</taxon>
        <taxon>Bacillati</taxon>
        <taxon>Bacillota</taxon>
        <taxon>Clostridia</taxon>
        <taxon>Eubacteriales</taxon>
        <taxon>Butyricicoccaceae</taxon>
        <taxon>Agathobaculum</taxon>
    </lineage>
</organism>
<accession>A0A923LU81</accession>
<dbReference type="GO" id="GO:0042173">
    <property type="term" value="P:regulation of sporulation resulting in formation of a cellular spore"/>
    <property type="evidence" value="ECO:0007669"/>
    <property type="project" value="InterPro"/>
</dbReference>
<dbReference type="EMBL" id="JACOPL010000003">
    <property type="protein sequence ID" value="MBC5724536.1"/>
    <property type="molecule type" value="Genomic_DNA"/>
</dbReference>
<dbReference type="GO" id="GO:0005737">
    <property type="term" value="C:cytoplasm"/>
    <property type="evidence" value="ECO:0007669"/>
    <property type="project" value="InterPro"/>
</dbReference>
<evidence type="ECO:0008006" key="3">
    <source>
        <dbReference type="Google" id="ProtNLM"/>
    </source>
</evidence>
<evidence type="ECO:0000313" key="1">
    <source>
        <dbReference type="EMBL" id="MBC5724536.1"/>
    </source>
</evidence>
<dbReference type="AlphaFoldDB" id="A0A923LU81"/>
<sequence>MEAALHFHCQWTTVERSIRTAVERAYKINPILLCKIAGYPLTCIPTASEFIEIIASYILHPSQPQTAPRHLIIP</sequence>
<reference evidence="1" key="1">
    <citation type="submission" date="2020-08" db="EMBL/GenBank/DDBJ databases">
        <title>Genome public.</title>
        <authorList>
            <person name="Liu C."/>
            <person name="Sun Q."/>
        </authorList>
    </citation>
    <scope>NUCLEOTIDE SEQUENCE</scope>
    <source>
        <strain evidence="1">NSJ-28</strain>
    </source>
</reference>
<dbReference type="Gene3D" id="1.10.10.10">
    <property type="entry name" value="Winged helix-like DNA-binding domain superfamily/Winged helix DNA-binding domain"/>
    <property type="match status" value="1"/>
</dbReference>